<accession>A0A521DN08</accession>
<evidence type="ECO:0000313" key="2">
    <source>
        <dbReference type="Proteomes" id="UP000319712"/>
    </source>
</evidence>
<dbReference type="InterPro" id="IPR027417">
    <property type="entry name" value="P-loop_NTPase"/>
</dbReference>
<sequence length="975" mass="111389">MSQIVKPDESDSARCPHFDEVDEETLRRLFSKVAAVRSEDYDLFQFTHRPMEVFRGTAAGGETWGEDRIYQEFSENRVGNFAVVIEGEVGTGKSELCAYLSHQLRLDGRPMLHIDKDDDLMSILSERIPEFYQEQFGEELSGASEFKRLRDDIVDIPQTVADNATSGATLTLRRQGYDVAPDGEQTDKIRDYIAEKLNRLVERGEYAQKIQFIGENEYRQRDELKIFNEDIGVSEAVKAFNNALWQVIRENYDTSSLGDVLDQVGQQFEDTRPVIVFEDFSIAAMEAERLRKYMERDKSADNWDFIVAGTRDSTEVLHTRTAEDRFEFFQTNEQDSNTVLFLNEDSAVDFVRPYLGYIKSHDGSVQYDRDTDDGTFNLKEAPEGSICADCGFCEESFRDLFPFNQTFLRRIYAGFDESQQSPREFIMTIFEVLQDYHEGFIQAPSSADVLRSFKNSVSVADAVYEDAEEYADLAKWYGRERGDHIVVSRKFIDAFGFKTSDLPSEIIVDDYDVEIASTGNTPETEACPNCGAEAWINNSDETRTCSKCGYSTGGTMGPSPTEQEIERQKGQIDSWIEDPERYIETDEFIKRALRDLLEEITDDFRLIEGTSLRYMLSSQKSPFVYPDSNHAPDPDQIILERDDFRRSDLRRLVEFGVRRDMDPRSADYSAQLEAAGTQLTGYAEEWRDKIIETQLNSDSVFYKRHARYDFTDFLLATYSTLTLLDDPWHEVTAERLNERYQSDDELTVDRQLLSGLEEVLGHEEIKTVKKAMEDAKYVEDVLGSLLGVSASTLDVPEVRDRLEQNPPFEVLGMLGRQYIGNIESRVRFESGHNVRDLADKMYDVRKALNDTTDHGYQREAVEYVSEMLSDTDIQSVSDRYKKLKTYDAVDPDLTEQLGQVCNHTQSELDDAVSAAELANRLYGGKPFARTTATLASLKLDNDVVVMNFREVPLTGTSGTDKLGEEFTEVSIHYVD</sequence>
<dbReference type="SUPFAM" id="SSF52540">
    <property type="entry name" value="P-loop containing nucleoside triphosphate hydrolases"/>
    <property type="match status" value="2"/>
</dbReference>
<dbReference type="RefSeq" id="WP_246066502.1">
    <property type="nucleotide sequence ID" value="NZ_FXTD01000007.1"/>
</dbReference>
<dbReference type="EMBL" id="FXTD01000007">
    <property type="protein sequence ID" value="SMO73076.1"/>
    <property type="molecule type" value="Genomic_DNA"/>
</dbReference>
<gene>
    <name evidence="1" type="ORF">SAMN06264867_107153</name>
</gene>
<reference evidence="1 2" key="1">
    <citation type="submission" date="2017-05" db="EMBL/GenBank/DDBJ databases">
        <authorList>
            <person name="Varghese N."/>
            <person name="Submissions S."/>
        </authorList>
    </citation>
    <scope>NUCLEOTIDE SEQUENCE [LARGE SCALE GENOMIC DNA]</scope>
    <source>
        <strain evidence="1 2">DSM 19504</strain>
    </source>
</reference>
<dbReference type="Proteomes" id="UP000319712">
    <property type="component" value="Unassembled WGS sequence"/>
</dbReference>
<evidence type="ECO:0000313" key="1">
    <source>
        <dbReference type="EMBL" id="SMO73076.1"/>
    </source>
</evidence>
<dbReference type="AlphaFoldDB" id="A0A521DN08"/>
<keyword evidence="2" id="KW-1185">Reference proteome</keyword>
<organism evidence="1 2">
    <name type="scientific">Halorubrum cibi</name>
    <dbReference type="NCBI Taxonomy" id="413815"/>
    <lineage>
        <taxon>Archaea</taxon>
        <taxon>Methanobacteriati</taxon>
        <taxon>Methanobacteriota</taxon>
        <taxon>Stenosarchaea group</taxon>
        <taxon>Halobacteria</taxon>
        <taxon>Halobacteriales</taxon>
        <taxon>Haloferacaceae</taxon>
        <taxon>Halorubrum</taxon>
    </lineage>
</organism>
<protein>
    <submittedName>
        <fullName evidence="1">Uncharacterized protein</fullName>
    </submittedName>
</protein>
<proteinExistence type="predicted"/>
<name>A0A521DN08_9EURY</name>